<evidence type="ECO:0000256" key="1">
    <source>
        <dbReference type="SAM" id="Coils"/>
    </source>
</evidence>
<dbReference type="EMBL" id="MN740544">
    <property type="protein sequence ID" value="QHS77312.1"/>
    <property type="molecule type" value="Genomic_DNA"/>
</dbReference>
<proteinExistence type="predicted"/>
<dbReference type="AlphaFoldDB" id="A0A6C0ACB4"/>
<name>A0A6C0ACB4_9ZZZZ</name>
<feature type="compositionally biased region" description="Basic residues" evidence="2">
    <location>
        <begin position="10"/>
        <end position="22"/>
    </location>
</feature>
<organism evidence="3">
    <name type="scientific">viral metagenome</name>
    <dbReference type="NCBI Taxonomy" id="1070528"/>
    <lineage>
        <taxon>unclassified sequences</taxon>
        <taxon>metagenomes</taxon>
        <taxon>organismal metagenomes</taxon>
    </lineage>
</organism>
<accession>A0A6C0ACB4</accession>
<keyword evidence="1" id="KW-0175">Coiled coil</keyword>
<protein>
    <submittedName>
        <fullName evidence="3">Uncharacterized protein</fullName>
    </submittedName>
</protein>
<feature type="region of interest" description="Disordered" evidence="2">
    <location>
        <begin position="1"/>
        <end position="28"/>
    </location>
</feature>
<evidence type="ECO:0000256" key="2">
    <source>
        <dbReference type="SAM" id="MobiDB-lite"/>
    </source>
</evidence>
<feature type="coiled-coil region" evidence="1">
    <location>
        <begin position="299"/>
        <end position="361"/>
    </location>
</feature>
<evidence type="ECO:0000313" key="3">
    <source>
        <dbReference type="EMBL" id="QHS77312.1"/>
    </source>
</evidence>
<reference evidence="3" key="1">
    <citation type="journal article" date="2020" name="Nature">
        <title>Giant virus diversity and host interactions through global metagenomics.</title>
        <authorList>
            <person name="Schulz F."/>
            <person name="Roux S."/>
            <person name="Paez-Espino D."/>
            <person name="Jungbluth S."/>
            <person name="Walsh D.A."/>
            <person name="Denef V.J."/>
            <person name="McMahon K.D."/>
            <person name="Konstantinidis K.T."/>
            <person name="Eloe-Fadrosh E.A."/>
            <person name="Kyrpides N.C."/>
            <person name="Woyke T."/>
        </authorList>
    </citation>
    <scope>NUCLEOTIDE SEQUENCE</scope>
    <source>
        <strain evidence="3">GVMAG-S-1004661-13</strain>
    </source>
</reference>
<sequence>MANRWVEHPKSKHHSTQRRHQNRKAESAEKIAKNVISKSSTTDVEIIRQKVINILGNRYVKDETNEKLPRDHVSESMLIAALFAQAVPTCRRDLIKAVFELITKTGSTIGVRSSGASKNYSPFHLLAFPNKDIPVSIDELISLAKFLRDDLKQITNEGIITLPLSVFDLNSKGEAGFCAIYHNKRFSDDEKFKFASELLRITNEQAKIIFHQLNKLTDNPIKKGLLAPQIMVAIMTNPEMCAKILVNMLTTQLIKGINYNSIITSYISLIIEIVTTNLACIDNAINWRDEFENNLHFKLNRETKELENITNKMKKIINGNDKNEKVKRRNDNDLKKLKKDIHQLELSIASIEKEIKSVDRRFENFSVLKNILSQKNDENNIRMHNLSNFIEIFKNTCSSTEQNWLHELPTLHEQFMKAKNNYDDGYGIVSNDSNDNQLEFLRIQDLYNKKRDAIRHMACINAEMSKHQKISQVAYVGFIFNKGKITFDPEFDVYRLLHFYCQAKVSHPDAWTKFFTHPQLYNSNGKMKICFSVEVEKILKNINTEQKKKKQLLSDENKKLKHCEKISGLNVNALKINIENLDKNIKTIDEFLKKSFAIYTKNTNIEIKNVVDKVESEKNLKIDTNKIDAMFSSRLKNKCFTDIDADDLCYSFTKDVLENNSIYDVVYSLIYNYAQSDESYRKFFFKVIKMLVKYEGVSYVDVKKFCKSITKDMIADIKVDKPKIDEYMIEFFVEFKCPELLENIGIEFEIRTNAVCEEVATFNCTKECYNDDDDDDNYNIEDDVMFAKMFGHK</sequence>